<keyword evidence="2" id="KW-1185">Reference proteome</keyword>
<name>A0ACB9Y3U9_PLABR</name>
<gene>
    <name evidence="1" type="ORF">MKS88_005822</name>
</gene>
<protein>
    <submittedName>
        <fullName evidence="1">Translation machinery-associated protein 46</fullName>
    </submittedName>
</protein>
<reference evidence="1" key="1">
    <citation type="submission" date="2022-06" db="EMBL/GenBank/DDBJ databases">
        <title>The First Complete Genome of the Simian Malaria Parasite Plasmodium brasilianum.</title>
        <authorList>
            <person name="Bajic M."/>
            <person name="Ravishankar S."/>
        </authorList>
    </citation>
    <scope>NUCLEOTIDE SEQUENCE</scope>
    <source>
        <strain evidence="1">Bolivian I</strain>
    </source>
</reference>
<evidence type="ECO:0000313" key="1">
    <source>
        <dbReference type="EMBL" id="KAI4835138.1"/>
    </source>
</evidence>
<sequence>MPPKKENTKKIEKEKQKIVEDKTFGLKNKNKSKSVQRYIKGVQQQVFQTKKKPDEKRKEEKEKEKLNQQKLLLNSVYLKTEKVKKINELAATYDPKKSKESQKIDIYTDVRDNKNDKENDTIDQWDINRLTEVINIRHKNVNKTDIICKYFLSAVENKVRSKEKKRRRNKLYYYCFEMFVYSNRRHKCSRNDNNNESYSINNCNNNNNNFFFFLLPLLSSALQQYGWFWVCPNGGDNCKYKHCLPQGYVLKKSETTVDEKEERPLEEIIEEERAQFINNGTTVTLELFKKWLKEREEKKKLKKDEQKDKTEKKGRTNMLSGKELFTYDPTLFVDDDNAANTNEYDDLFYDDEEDQKEDTPEKKNYVNGKVENDKREDNIPINSELFIDELDDLDELD</sequence>
<evidence type="ECO:0000313" key="2">
    <source>
        <dbReference type="Proteomes" id="UP001056978"/>
    </source>
</evidence>
<dbReference type="Proteomes" id="UP001056978">
    <property type="component" value="Chromosome 14"/>
</dbReference>
<dbReference type="EMBL" id="CM043782">
    <property type="protein sequence ID" value="KAI4835138.1"/>
    <property type="molecule type" value="Genomic_DNA"/>
</dbReference>
<organism evidence="1 2">
    <name type="scientific">Plasmodium brasilianum</name>
    <dbReference type="NCBI Taxonomy" id="5824"/>
    <lineage>
        <taxon>Eukaryota</taxon>
        <taxon>Sar</taxon>
        <taxon>Alveolata</taxon>
        <taxon>Apicomplexa</taxon>
        <taxon>Aconoidasida</taxon>
        <taxon>Haemosporida</taxon>
        <taxon>Plasmodiidae</taxon>
        <taxon>Plasmodium</taxon>
        <taxon>Plasmodium (Plasmodium)</taxon>
    </lineage>
</organism>
<accession>A0ACB9Y3U9</accession>
<proteinExistence type="predicted"/>
<comment type="caution">
    <text evidence="1">The sequence shown here is derived from an EMBL/GenBank/DDBJ whole genome shotgun (WGS) entry which is preliminary data.</text>
</comment>